<feature type="region of interest" description="Disordered" evidence="1">
    <location>
        <begin position="79"/>
        <end position="100"/>
    </location>
</feature>
<keyword evidence="3" id="KW-1185">Reference proteome</keyword>
<sequence length="100" mass="11505">MGKSEEKICWAVDALENCHSVCTKVFADICTETLLMQVNDGSRRQQACLKTFMEMEKMTEELHILTKEQDVKAEIQAECEDFTRDEHDDTSESPVEESKQ</sequence>
<dbReference type="Proteomes" id="UP000287033">
    <property type="component" value="Unassembled WGS sequence"/>
</dbReference>
<reference evidence="2 3" key="1">
    <citation type="journal article" date="2018" name="Nat. Ecol. Evol.">
        <title>Shark genomes provide insights into elasmobranch evolution and the origin of vertebrates.</title>
        <authorList>
            <person name="Hara Y"/>
            <person name="Yamaguchi K"/>
            <person name="Onimaru K"/>
            <person name="Kadota M"/>
            <person name="Koyanagi M"/>
            <person name="Keeley SD"/>
            <person name="Tatsumi K"/>
            <person name="Tanaka K"/>
            <person name="Motone F"/>
            <person name="Kageyama Y"/>
            <person name="Nozu R"/>
            <person name="Adachi N"/>
            <person name="Nishimura O"/>
            <person name="Nakagawa R"/>
            <person name="Tanegashima C"/>
            <person name="Kiyatake I"/>
            <person name="Matsumoto R"/>
            <person name="Murakumo K"/>
            <person name="Nishida K"/>
            <person name="Terakita A"/>
            <person name="Kuratani S"/>
            <person name="Sato K"/>
            <person name="Hyodo S Kuraku.S."/>
        </authorList>
    </citation>
    <scope>NUCLEOTIDE SEQUENCE [LARGE SCALE GENOMIC DNA]</scope>
</reference>
<evidence type="ECO:0000256" key="1">
    <source>
        <dbReference type="SAM" id="MobiDB-lite"/>
    </source>
</evidence>
<dbReference type="EMBL" id="BEZZ01000293">
    <property type="protein sequence ID" value="GCC30241.1"/>
    <property type="molecule type" value="Genomic_DNA"/>
</dbReference>
<proteinExistence type="predicted"/>
<gene>
    <name evidence="2" type="ORF">chiPu_0008689</name>
</gene>
<name>A0A401SIN0_CHIPU</name>
<protein>
    <submittedName>
        <fullName evidence="2">Uncharacterized protein</fullName>
    </submittedName>
</protein>
<organism evidence="2 3">
    <name type="scientific">Chiloscyllium punctatum</name>
    <name type="common">Brownbanded bambooshark</name>
    <name type="synonym">Hemiscyllium punctatum</name>
    <dbReference type="NCBI Taxonomy" id="137246"/>
    <lineage>
        <taxon>Eukaryota</taxon>
        <taxon>Metazoa</taxon>
        <taxon>Chordata</taxon>
        <taxon>Craniata</taxon>
        <taxon>Vertebrata</taxon>
        <taxon>Chondrichthyes</taxon>
        <taxon>Elasmobranchii</taxon>
        <taxon>Galeomorphii</taxon>
        <taxon>Galeoidea</taxon>
        <taxon>Orectolobiformes</taxon>
        <taxon>Hemiscylliidae</taxon>
        <taxon>Chiloscyllium</taxon>
    </lineage>
</organism>
<evidence type="ECO:0000313" key="3">
    <source>
        <dbReference type="Proteomes" id="UP000287033"/>
    </source>
</evidence>
<evidence type="ECO:0000313" key="2">
    <source>
        <dbReference type="EMBL" id="GCC30241.1"/>
    </source>
</evidence>
<dbReference type="AlphaFoldDB" id="A0A401SIN0"/>
<comment type="caution">
    <text evidence="2">The sequence shown here is derived from an EMBL/GenBank/DDBJ whole genome shotgun (WGS) entry which is preliminary data.</text>
</comment>
<feature type="compositionally biased region" description="Acidic residues" evidence="1">
    <location>
        <begin position="88"/>
        <end position="100"/>
    </location>
</feature>
<accession>A0A401SIN0</accession>